<gene>
    <name evidence="5" type="ORF">QE152_g4925</name>
</gene>
<dbReference type="Pfam" id="PF00169">
    <property type="entry name" value="PH"/>
    <property type="match status" value="1"/>
</dbReference>
<dbReference type="Proteomes" id="UP001458880">
    <property type="component" value="Unassembled WGS sequence"/>
</dbReference>
<evidence type="ECO:0000313" key="5">
    <source>
        <dbReference type="EMBL" id="KAK9751569.1"/>
    </source>
</evidence>
<sequence>MTSSTASANSSLTSPGDSGVQLLDSESELTSVMSVSGIVCDIDSVPLLESDSEKDDHKFKKDVTKIDEEKADVGKEKYDSHSERQLKLKVDDSTLVVEIFECTGSIKNEKDDTNKKSTVMTKSDIVNQNIDHFETISLSTSTEKLSSEAKQNTNSLCNELIQTLQHEDKPWISENGTYTDFYTKYGNYKKGEPSDKLPNEYILQMEDIVKSAEKTEDLMNISLNSYELLDYTIPNKVNMQLPDKVDDMHVSLSEEVNENLKVALTNVKDNTPELTSVQELQIPVDEQIVFRRQRKKKSKSDTPKKRVSFHEDILNSTKIDDIHINHGFITIEPDVSVSFFQRGFKKKPDVVKGRYSWAAEGDAPFYEMNNSEREVKSDIYIHTSRFSSSSSSSTSSSIDEEDTSTSNDSVIKKDPTFAKPRASCLKKTKNKRYIDTNIVEETRTLHKKKSETNLLDGNIFGSLKNILNFSSSVPIAERGVPEGQEDVALYSSSHDTTISRSRRSSGNFENTENPAPVKKIGTLNIELAKTNLKLTRSEGFYPNYPNPDALPSNIILCDSNVYEHKGISYSYEYDNFQKSFEQQQPKSSTIYQMILKEFNIFKKKAKEEPLSESADDFEFLTSTPTKENQNIEVIEETKSQKSLSKYMSSTKLDWSDNETISDLTETTTTSSTKHLNSPKHKINKVNHYAVQNFKYECTDISECQSKTLSNLKPSSSKSSLINRFLRNVTLKKIMDLKQQKKCKFSKRCMGLYVRGVQVKADVNYSLDKQIEDEILNGTAKVYSSKTCFDTKMLMKVRNEIFRDKMETLIQIFPVHSAYTTCGESKALSLFLTNTTLYICSSKSDNGYSNHFVLPYSELNTILIGPNAQTIHISNYDKDMQCIITTGCGNLTGDIVGQLEMTMRRDKNKPKLPAVKQLTMRDMINLRRAICKQTSVDKEEEYFHYSIVRLQEFNTETHDTPLGPNKEGPLMFKISETEARWETAYFILKAGVLYMLSSPSHRVPMRVLPLINGACQGARRIHNYPRPHTFQLVIGHTMLHLAAPDEYVASDWLQALVHAASGCYNNRERIVAQSCTLLMTSEHIITVREAFPCNISSSVTKGYHEPIKGAHALSCASISNITAFRLPSAEQSWCILEFACREVHESSGDWILYFTSNSELEIFLSTLEMIWAYHNDQVNKI</sequence>
<comment type="caution">
    <text evidence="5">The sequence shown here is derived from an EMBL/GenBank/DDBJ whole genome shotgun (WGS) entry which is preliminary data.</text>
</comment>
<dbReference type="InterPro" id="IPR053015">
    <property type="entry name" value="PH_domain-containing_M2"/>
</dbReference>
<dbReference type="SUPFAM" id="SSF50729">
    <property type="entry name" value="PH domain-like"/>
    <property type="match status" value="1"/>
</dbReference>
<protein>
    <submittedName>
        <fullName evidence="5">PH domain</fullName>
    </submittedName>
</protein>
<dbReference type="Gene3D" id="2.30.29.30">
    <property type="entry name" value="Pleckstrin-homology domain (PH domain)/Phosphotyrosine-binding domain (PTB)"/>
    <property type="match status" value="1"/>
</dbReference>
<dbReference type="InterPro" id="IPR057288">
    <property type="entry name" value="PH_PLEKHM2"/>
</dbReference>
<keyword evidence="2" id="KW-0963">Cytoplasm</keyword>
<feature type="region of interest" description="Disordered" evidence="3">
    <location>
        <begin position="1"/>
        <end position="25"/>
    </location>
</feature>
<dbReference type="Pfam" id="PF23142">
    <property type="entry name" value="PH_PLEKHM2"/>
    <property type="match status" value="1"/>
</dbReference>
<feature type="domain" description="PH" evidence="4">
    <location>
        <begin position="962"/>
        <end position="1060"/>
    </location>
</feature>
<dbReference type="EMBL" id="JASPKY010000027">
    <property type="protein sequence ID" value="KAK9751569.1"/>
    <property type="molecule type" value="Genomic_DNA"/>
</dbReference>
<dbReference type="PANTHER" id="PTHR46556:SF1">
    <property type="entry name" value="PLECKSTRIN HOMOLOGY DOMAIN-CONTAINING FAMILY M MEMBER 2"/>
    <property type="match status" value="1"/>
</dbReference>
<evidence type="ECO:0000259" key="4">
    <source>
        <dbReference type="PROSITE" id="PS50003"/>
    </source>
</evidence>
<evidence type="ECO:0000256" key="2">
    <source>
        <dbReference type="ARBA" id="ARBA00022490"/>
    </source>
</evidence>
<comment type="subcellular location">
    <subcellularLocation>
        <location evidence="1">Cytoplasm</location>
    </subcellularLocation>
</comment>
<evidence type="ECO:0000256" key="1">
    <source>
        <dbReference type="ARBA" id="ARBA00004496"/>
    </source>
</evidence>
<feature type="compositionally biased region" description="Polar residues" evidence="3">
    <location>
        <begin position="491"/>
        <end position="513"/>
    </location>
</feature>
<feature type="region of interest" description="Disordered" evidence="3">
    <location>
        <begin position="491"/>
        <end position="515"/>
    </location>
</feature>
<evidence type="ECO:0000256" key="3">
    <source>
        <dbReference type="SAM" id="MobiDB-lite"/>
    </source>
</evidence>
<dbReference type="GO" id="GO:0007030">
    <property type="term" value="P:Golgi organization"/>
    <property type="evidence" value="ECO:0007669"/>
    <property type="project" value="TreeGrafter"/>
</dbReference>
<feature type="compositionally biased region" description="Low complexity" evidence="3">
    <location>
        <begin position="1"/>
        <end position="14"/>
    </location>
</feature>
<dbReference type="PROSITE" id="PS50003">
    <property type="entry name" value="PH_DOMAIN"/>
    <property type="match status" value="1"/>
</dbReference>
<accession>A0AAW1MRA8</accession>
<feature type="compositionally biased region" description="Low complexity" evidence="3">
    <location>
        <begin position="387"/>
        <end position="397"/>
    </location>
</feature>
<dbReference type="CDD" id="cd13309">
    <property type="entry name" value="PH_SKIP"/>
    <property type="match status" value="1"/>
</dbReference>
<dbReference type="SMART" id="SM00233">
    <property type="entry name" value="PH"/>
    <property type="match status" value="1"/>
</dbReference>
<dbReference type="AlphaFoldDB" id="A0AAW1MRA8"/>
<reference evidence="5 6" key="1">
    <citation type="journal article" date="2024" name="BMC Genomics">
        <title>De novo assembly and annotation of Popillia japonica's genome with initial clues to its potential as an invasive pest.</title>
        <authorList>
            <person name="Cucini C."/>
            <person name="Boschi S."/>
            <person name="Funari R."/>
            <person name="Cardaioli E."/>
            <person name="Iannotti N."/>
            <person name="Marturano G."/>
            <person name="Paoli F."/>
            <person name="Bruttini M."/>
            <person name="Carapelli A."/>
            <person name="Frati F."/>
            <person name="Nardi F."/>
        </authorList>
    </citation>
    <scope>NUCLEOTIDE SEQUENCE [LARGE SCALE GENOMIC DNA]</scope>
    <source>
        <strain evidence="5">DMR45628</strain>
    </source>
</reference>
<dbReference type="GO" id="GO:0019894">
    <property type="term" value="F:kinesin binding"/>
    <property type="evidence" value="ECO:0007669"/>
    <property type="project" value="TreeGrafter"/>
</dbReference>
<dbReference type="GO" id="GO:0010008">
    <property type="term" value="C:endosome membrane"/>
    <property type="evidence" value="ECO:0007669"/>
    <property type="project" value="TreeGrafter"/>
</dbReference>
<dbReference type="GO" id="GO:0032418">
    <property type="term" value="P:lysosome localization"/>
    <property type="evidence" value="ECO:0007669"/>
    <property type="project" value="TreeGrafter"/>
</dbReference>
<organism evidence="5 6">
    <name type="scientific">Popillia japonica</name>
    <name type="common">Japanese beetle</name>
    <dbReference type="NCBI Taxonomy" id="7064"/>
    <lineage>
        <taxon>Eukaryota</taxon>
        <taxon>Metazoa</taxon>
        <taxon>Ecdysozoa</taxon>
        <taxon>Arthropoda</taxon>
        <taxon>Hexapoda</taxon>
        <taxon>Insecta</taxon>
        <taxon>Pterygota</taxon>
        <taxon>Neoptera</taxon>
        <taxon>Endopterygota</taxon>
        <taxon>Coleoptera</taxon>
        <taxon>Polyphaga</taxon>
        <taxon>Scarabaeiformia</taxon>
        <taxon>Scarabaeidae</taxon>
        <taxon>Rutelinae</taxon>
        <taxon>Popillia</taxon>
    </lineage>
</organism>
<dbReference type="InterPro" id="IPR011993">
    <property type="entry name" value="PH-like_dom_sf"/>
</dbReference>
<feature type="region of interest" description="Disordered" evidence="3">
    <location>
        <begin position="386"/>
        <end position="413"/>
    </location>
</feature>
<dbReference type="PANTHER" id="PTHR46556">
    <property type="entry name" value="PLECKSTRIN HOMOLOGY DOMAIN-CONTAINING FAMILY M MEMBER 2"/>
    <property type="match status" value="1"/>
</dbReference>
<name>A0AAW1MRA8_POPJA</name>
<proteinExistence type="predicted"/>
<dbReference type="GO" id="GO:0032880">
    <property type="term" value="P:regulation of protein localization"/>
    <property type="evidence" value="ECO:0007669"/>
    <property type="project" value="TreeGrafter"/>
</dbReference>
<keyword evidence="6" id="KW-1185">Reference proteome</keyword>
<evidence type="ECO:0000313" key="6">
    <source>
        <dbReference type="Proteomes" id="UP001458880"/>
    </source>
</evidence>
<dbReference type="InterPro" id="IPR001849">
    <property type="entry name" value="PH_domain"/>
</dbReference>